<evidence type="ECO:0000256" key="5">
    <source>
        <dbReference type="SAM" id="SignalP"/>
    </source>
</evidence>
<organism evidence="6 7">
    <name type="scientific">Phytophthora ramorum</name>
    <name type="common">Sudden oak death agent</name>
    <dbReference type="NCBI Taxonomy" id="164328"/>
    <lineage>
        <taxon>Eukaryota</taxon>
        <taxon>Sar</taxon>
        <taxon>Stramenopiles</taxon>
        <taxon>Oomycota</taxon>
        <taxon>Peronosporomycetes</taxon>
        <taxon>Peronosporales</taxon>
        <taxon>Peronosporaceae</taxon>
        <taxon>Phytophthora</taxon>
    </lineage>
</organism>
<keyword evidence="5" id="KW-0732">Signal</keyword>
<keyword evidence="4" id="KW-0843">Virulence</keyword>
<keyword evidence="3" id="KW-0964">Secreted</keyword>
<dbReference type="AlphaFoldDB" id="H3GB28"/>
<reference evidence="7" key="1">
    <citation type="journal article" date="2006" name="Science">
        <title>Phytophthora genome sequences uncover evolutionary origins and mechanisms of pathogenesis.</title>
        <authorList>
            <person name="Tyler B.M."/>
            <person name="Tripathy S."/>
            <person name="Zhang X."/>
            <person name="Dehal P."/>
            <person name="Jiang R.H."/>
            <person name="Aerts A."/>
            <person name="Arredondo F.D."/>
            <person name="Baxter L."/>
            <person name="Bensasson D."/>
            <person name="Beynon J.L."/>
            <person name="Chapman J."/>
            <person name="Damasceno C.M."/>
            <person name="Dorrance A.E."/>
            <person name="Dou D."/>
            <person name="Dickerman A.W."/>
            <person name="Dubchak I.L."/>
            <person name="Garbelotto M."/>
            <person name="Gijzen M."/>
            <person name="Gordon S.G."/>
            <person name="Govers F."/>
            <person name="Grunwald N.J."/>
            <person name="Huang W."/>
            <person name="Ivors K.L."/>
            <person name="Jones R.W."/>
            <person name="Kamoun S."/>
            <person name="Krampis K."/>
            <person name="Lamour K.H."/>
            <person name="Lee M.K."/>
            <person name="McDonald W.H."/>
            <person name="Medina M."/>
            <person name="Meijer H.J."/>
            <person name="Nordberg E.K."/>
            <person name="Maclean D.J."/>
            <person name="Ospina-Giraldo M.D."/>
            <person name="Morris P.F."/>
            <person name="Phuntumart V."/>
            <person name="Putnam N.H."/>
            <person name="Rash S."/>
            <person name="Rose J.K."/>
            <person name="Sakihama Y."/>
            <person name="Salamov A.A."/>
            <person name="Savidor A."/>
            <person name="Scheuring C.F."/>
            <person name="Smith B.M."/>
            <person name="Sobral B.W."/>
            <person name="Terry A."/>
            <person name="Torto-Alalibo T.A."/>
            <person name="Win J."/>
            <person name="Xu Z."/>
            <person name="Zhang H."/>
            <person name="Grigoriev I.V."/>
            <person name="Rokhsar D.S."/>
            <person name="Boore J.L."/>
        </authorList>
    </citation>
    <scope>NUCLEOTIDE SEQUENCE [LARGE SCALE GENOMIC DNA]</scope>
    <source>
        <strain evidence="7">Pr102</strain>
    </source>
</reference>
<protein>
    <recommendedName>
        <fullName evidence="8">Necrosis inducing-like protein NPP1 type</fullName>
    </recommendedName>
</protein>
<dbReference type="STRING" id="164328.H3GB28"/>
<dbReference type="EnsemblProtists" id="Phyra72306">
    <property type="protein sequence ID" value="Phyra72306"/>
    <property type="gene ID" value="Phyra72306"/>
</dbReference>
<proteinExistence type="inferred from homology"/>
<dbReference type="EMBL" id="DS566757">
    <property type="status" value="NOT_ANNOTATED_CDS"/>
    <property type="molecule type" value="Genomic_DNA"/>
</dbReference>
<keyword evidence="7" id="KW-1185">Reference proteome</keyword>
<dbReference type="PANTHER" id="PTHR33657">
    <property type="entry name" value="DOMAIN PROTEIN, PUTATIVE (AFU_ORTHOLOGUE AFUA_5G00600)-RELATED"/>
    <property type="match status" value="1"/>
</dbReference>
<name>H3GB28_PHYRM</name>
<dbReference type="PANTHER" id="PTHR33657:SF8">
    <property type="entry name" value="DOMAIN PROTEIN, PUTATIVE (AFU_ORTHOLOGUE AFUA_5G00600)-RELATED"/>
    <property type="match status" value="1"/>
</dbReference>
<reference evidence="6" key="2">
    <citation type="submission" date="2015-06" db="UniProtKB">
        <authorList>
            <consortium name="EnsemblProtists"/>
        </authorList>
    </citation>
    <scope>IDENTIFICATION</scope>
    <source>
        <strain evidence="6">Pr102</strain>
    </source>
</reference>
<dbReference type="InParanoid" id="H3GB28"/>
<evidence type="ECO:0000313" key="6">
    <source>
        <dbReference type="EnsemblProtists" id="Phyra72430"/>
    </source>
</evidence>
<dbReference type="PIRSF" id="PIRSF029958">
    <property type="entry name" value="Necrosis-inducing_protein"/>
    <property type="match status" value="1"/>
</dbReference>
<sequence>MKFWACFLLLIVSFQLATAGSIDCTKVAPITQPSPSTTAEKVGVKFKPQLTIRDGCVSFPAVNAAGETNAGLKEGDSGGIGCSSAPLGSQVYGRSAWYNGKYAILYAWYFPKGFWANVATRRHDWASAVVWIDRPDAASPSILGLSISTADWVYKTQAPASSGITGGTTARLSHGLQAEKGPAYLTTTDSTGSPQDLIMWEQLSSAARTALSTTDFGNAKVPMSDANFQTKLKKAWPF</sequence>
<dbReference type="GO" id="GO:0005576">
    <property type="term" value="C:extracellular region"/>
    <property type="evidence" value="ECO:0007669"/>
    <property type="project" value="UniProtKB-SubCell"/>
</dbReference>
<feature type="signal peptide" evidence="5">
    <location>
        <begin position="1"/>
        <end position="19"/>
    </location>
</feature>
<dbReference type="InterPro" id="IPR008701">
    <property type="entry name" value="NPP1"/>
</dbReference>
<dbReference type="Pfam" id="PF05630">
    <property type="entry name" value="NPP1"/>
    <property type="match status" value="1"/>
</dbReference>
<dbReference type="eggNOG" id="ENOG502S1MP">
    <property type="taxonomic scope" value="Eukaryota"/>
</dbReference>
<comment type="subcellular location">
    <subcellularLocation>
        <location evidence="1">Secreted</location>
    </subcellularLocation>
</comment>
<evidence type="ECO:0000313" key="7">
    <source>
        <dbReference type="Proteomes" id="UP000005238"/>
    </source>
</evidence>
<dbReference type="OMA" id="YNTRFAI"/>
<dbReference type="HOGENOM" id="CLU_062263_1_0_1"/>
<evidence type="ECO:0000256" key="4">
    <source>
        <dbReference type="ARBA" id="ARBA00023026"/>
    </source>
</evidence>
<evidence type="ECO:0000256" key="3">
    <source>
        <dbReference type="ARBA" id="ARBA00022525"/>
    </source>
</evidence>
<evidence type="ECO:0000256" key="1">
    <source>
        <dbReference type="ARBA" id="ARBA00004613"/>
    </source>
</evidence>
<comment type="similarity">
    <text evidence="2">Belongs to the Necrosis inducing protein (NPP1) family.</text>
</comment>
<accession>H3GB28</accession>
<dbReference type="EnsemblProtists" id="Phyra72430">
    <property type="protein sequence ID" value="Phyra72430"/>
    <property type="gene ID" value="Phyra72430"/>
</dbReference>
<feature type="chain" id="PRO_5010118818" description="Necrosis inducing-like protein NPP1 type" evidence="5">
    <location>
        <begin position="20"/>
        <end position="238"/>
    </location>
</feature>
<evidence type="ECO:0008006" key="8">
    <source>
        <dbReference type="Google" id="ProtNLM"/>
    </source>
</evidence>
<dbReference type="Proteomes" id="UP000005238">
    <property type="component" value="Unassembled WGS sequence"/>
</dbReference>
<evidence type="ECO:0000256" key="2">
    <source>
        <dbReference type="ARBA" id="ARBA00009520"/>
    </source>
</evidence>
<dbReference type="EMBL" id="DS566146">
    <property type="status" value="NOT_ANNOTATED_CDS"/>
    <property type="molecule type" value="Genomic_DNA"/>
</dbReference>